<dbReference type="Proteomes" id="UP001203880">
    <property type="component" value="Unassembled WGS sequence"/>
</dbReference>
<proteinExistence type="predicted"/>
<evidence type="ECO:0000313" key="1">
    <source>
        <dbReference type="EMBL" id="MCL6286256.1"/>
    </source>
</evidence>
<gene>
    <name evidence="1" type="ORF">M3P21_22485</name>
</gene>
<protein>
    <submittedName>
        <fullName evidence="1">IS6 family transposase</fullName>
    </submittedName>
</protein>
<feature type="non-terminal residue" evidence="1">
    <location>
        <position position="1"/>
    </location>
</feature>
<dbReference type="EMBL" id="JAMFMB010000114">
    <property type="protein sequence ID" value="MCL6286256.1"/>
    <property type="molecule type" value="Genomic_DNA"/>
</dbReference>
<name>A0ABT0Q8Q9_9RHOB</name>
<evidence type="ECO:0000313" key="2">
    <source>
        <dbReference type="Proteomes" id="UP001203880"/>
    </source>
</evidence>
<sequence>LAGIEVANMIRKDQFTPGLCPFLQFAELAA</sequence>
<comment type="caution">
    <text evidence="1">The sequence shown here is derived from an EMBL/GenBank/DDBJ whole genome shotgun (WGS) entry which is preliminary data.</text>
</comment>
<keyword evidence="2" id="KW-1185">Reference proteome</keyword>
<reference evidence="1" key="1">
    <citation type="submission" date="2022-05" db="EMBL/GenBank/DDBJ databases">
        <authorList>
            <person name="Park J.-S."/>
        </authorList>
    </citation>
    <scope>NUCLEOTIDE SEQUENCE</scope>
    <source>
        <strain evidence="1">2012CJ41-6</strain>
    </source>
</reference>
<organism evidence="1 2">
    <name type="scientific">Ruegeria spongiae</name>
    <dbReference type="NCBI Taxonomy" id="2942209"/>
    <lineage>
        <taxon>Bacteria</taxon>
        <taxon>Pseudomonadati</taxon>
        <taxon>Pseudomonadota</taxon>
        <taxon>Alphaproteobacteria</taxon>
        <taxon>Rhodobacterales</taxon>
        <taxon>Roseobacteraceae</taxon>
        <taxon>Ruegeria</taxon>
    </lineage>
</organism>
<accession>A0ABT0Q8Q9</accession>